<evidence type="ECO:0000313" key="2">
    <source>
        <dbReference type="Proteomes" id="UP000037854"/>
    </source>
</evidence>
<proteinExistence type="predicted"/>
<protein>
    <recommendedName>
        <fullName evidence="3">EF-hand domain-containing protein</fullName>
    </recommendedName>
</protein>
<name>A0ABR5MGK9_9BACI</name>
<comment type="caution">
    <text evidence="1">The sequence shown here is derived from an EMBL/GenBank/DDBJ whole genome shotgun (WGS) entry which is preliminary data.</text>
</comment>
<dbReference type="RefSeq" id="WP_047184285.1">
    <property type="nucleotide sequence ID" value="NZ_JAHHXM010000022.1"/>
</dbReference>
<keyword evidence="2" id="KW-1185">Reference proteome</keyword>
<dbReference type="EMBL" id="LGTK01000064">
    <property type="protein sequence ID" value="KPH71760.1"/>
    <property type="molecule type" value="Genomic_DNA"/>
</dbReference>
<organism evidence="1 2">
    <name type="scientific">Oceanobacillus caeni</name>
    <dbReference type="NCBI Taxonomy" id="405946"/>
    <lineage>
        <taxon>Bacteria</taxon>
        <taxon>Bacillati</taxon>
        <taxon>Bacillota</taxon>
        <taxon>Bacilli</taxon>
        <taxon>Bacillales</taxon>
        <taxon>Bacillaceae</taxon>
        <taxon>Oceanobacillus</taxon>
    </lineage>
</organism>
<dbReference type="Proteomes" id="UP000037854">
    <property type="component" value="Unassembled WGS sequence"/>
</dbReference>
<sequence length="99" mass="12617">MKKTKEERKRDRQILDLYHRHLTEKELEPLFEKFKQWKSGELTYFELTELIHEFHKKNQEIYKTFNYGDDEYLIFIAKRELNMFNEKDLENEVYQRWMY</sequence>
<gene>
    <name evidence="1" type="ORF">AFL42_14385</name>
</gene>
<evidence type="ECO:0000313" key="1">
    <source>
        <dbReference type="EMBL" id="KPH71760.1"/>
    </source>
</evidence>
<evidence type="ECO:0008006" key="3">
    <source>
        <dbReference type="Google" id="ProtNLM"/>
    </source>
</evidence>
<accession>A0ABR5MGK9</accession>
<reference evidence="1 2" key="1">
    <citation type="submission" date="2015-07" db="EMBL/GenBank/DDBJ databases">
        <title>High-quality draft genome sequence of Oceanobacillus caeni HM6, a bacillus isolated from a human feces.</title>
        <authorList>
            <person name="Kumar J."/>
            <person name="Verma M.K."/>
            <person name="Pandey R."/>
            <person name="Bhambi M."/>
            <person name="Chauhan N."/>
        </authorList>
    </citation>
    <scope>NUCLEOTIDE SEQUENCE [LARGE SCALE GENOMIC DNA]</scope>
    <source>
        <strain evidence="1 2">HM6</strain>
    </source>
</reference>